<accession>A0A7X9QGW1</accession>
<dbReference type="SUPFAM" id="SSF51735">
    <property type="entry name" value="NAD(P)-binding Rossmann-fold domains"/>
    <property type="match status" value="1"/>
</dbReference>
<evidence type="ECO:0000256" key="2">
    <source>
        <dbReference type="ARBA" id="ARBA00023002"/>
    </source>
</evidence>
<dbReference type="PRINTS" id="PR00080">
    <property type="entry name" value="SDRFAMILY"/>
</dbReference>
<protein>
    <submittedName>
        <fullName evidence="4">SDR family oxidoreductase</fullName>
    </submittedName>
</protein>
<dbReference type="PANTHER" id="PTHR44196">
    <property type="entry name" value="DEHYDROGENASE/REDUCTASE SDR FAMILY MEMBER 7B"/>
    <property type="match status" value="1"/>
</dbReference>
<dbReference type="EMBL" id="JABASA010000009">
    <property type="protein sequence ID" value="NMD49134.1"/>
    <property type="molecule type" value="Genomic_DNA"/>
</dbReference>
<dbReference type="GO" id="GO:0016491">
    <property type="term" value="F:oxidoreductase activity"/>
    <property type="evidence" value="ECO:0007669"/>
    <property type="project" value="UniProtKB-KW"/>
</dbReference>
<dbReference type="RefSeq" id="WP_193523478.1">
    <property type="nucleotide sequence ID" value="NZ_JABASA010000009.1"/>
</dbReference>
<keyword evidence="2" id="KW-0560">Oxidoreductase</keyword>
<evidence type="ECO:0000256" key="3">
    <source>
        <dbReference type="RuleBase" id="RU000363"/>
    </source>
</evidence>
<comment type="similarity">
    <text evidence="1 3">Belongs to the short-chain dehydrogenases/reductases (SDR) family.</text>
</comment>
<evidence type="ECO:0000256" key="1">
    <source>
        <dbReference type="ARBA" id="ARBA00006484"/>
    </source>
</evidence>
<evidence type="ECO:0000313" key="4">
    <source>
        <dbReference type="EMBL" id="NMD49134.1"/>
    </source>
</evidence>
<dbReference type="PRINTS" id="PR00081">
    <property type="entry name" value="GDHRDH"/>
</dbReference>
<reference evidence="4 5" key="1">
    <citation type="submission" date="2020-04" db="EMBL/GenBank/DDBJ databases">
        <title>MicrobeNet Type strains.</title>
        <authorList>
            <person name="Nicholson A.C."/>
        </authorList>
    </citation>
    <scope>NUCLEOTIDE SEQUENCE [LARGE SCALE GENOMIC DNA]</scope>
    <source>
        <strain evidence="4 5">DSM 22768</strain>
    </source>
</reference>
<gene>
    <name evidence="4" type="ORF">HHO37_05500</name>
</gene>
<evidence type="ECO:0000313" key="5">
    <source>
        <dbReference type="Proteomes" id="UP000532121"/>
    </source>
</evidence>
<organism evidence="4 5">
    <name type="scientific">Streptococcus ratti</name>
    <dbReference type="NCBI Taxonomy" id="1341"/>
    <lineage>
        <taxon>Bacteria</taxon>
        <taxon>Bacillati</taxon>
        <taxon>Bacillota</taxon>
        <taxon>Bacilli</taxon>
        <taxon>Lactobacillales</taxon>
        <taxon>Streptococcaceae</taxon>
        <taxon>Streptococcus</taxon>
    </lineage>
</organism>
<sequence length="254" mass="28327">MRERIIVITGASGGIAEAMIKRLPQTDQLVLLGRSKEKLETMYAHRRPVSCFSVDITDDKALKAIVDTIYQQFGRIDIFINNAGFGEFKDFDQFSNSDIREMFDVNTLATINFSRLVGQRMAEAGKGHIVNIASMAGLIATNKSTIYSATKFAVIGFSNALRLELADKGVYVTTVNPGPIATKFFDKADPSGNYLKSIEEFTLQPSDVAKKIIALLGKNKRELNLPWTLRAAHKAYSLFPRLSDFLARKVFNYK</sequence>
<dbReference type="InterPro" id="IPR036291">
    <property type="entry name" value="NAD(P)-bd_dom_sf"/>
</dbReference>
<dbReference type="Pfam" id="PF00106">
    <property type="entry name" value="adh_short"/>
    <property type="match status" value="1"/>
</dbReference>
<dbReference type="Proteomes" id="UP000532121">
    <property type="component" value="Unassembled WGS sequence"/>
</dbReference>
<proteinExistence type="inferred from homology"/>
<dbReference type="AlphaFoldDB" id="A0A7X9QGW1"/>
<dbReference type="PANTHER" id="PTHR44196:SF1">
    <property type="entry name" value="DEHYDROGENASE_REDUCTASE SDR FAMILY MEMBER 7B"/>
    <property type="match status" value="1"/>
</dbReference>
<dbReference type="Gene3D" id="3.40.50.720">
    <property type="entry name" value="NAD(P)-binding Rossmann-like Domain"/>
    <property type="match status" value="1"/>
</dbReference>
<dbReference type="InterPro" id="IPR002347">
    <property type="entry name" value="SDR_fam"/>
</dbReference>
<name>A0A7X9QGW1_STRRT</name>
<comment type="caution">
    <text evidence="4">The sequence shown here is derived from an EMBL/GenBank/DDBJ whole genome shotgun (WGS) entry which is preliminary data.</text>
</comment>
<dbReference type="InterPro" id="IPR020904">
    <property type="entry name" value="Sc_DH/Rdtase_CS"/>
</dbReference>
<dbReference type="GO" id="GO:0016020">
    <property type="term" value="C:membrane"/>
    <property type="evidence" value="ECO:0007669"/>
    <property type="project" value="TreeGrafter"/>
</dbReference>
<dbReference type="PROSITE" id="PS00061">
    <property type="entry name" value="ADH_SHORT"/>
    <property type="match status" value="1"/>
</dbReference>